<gene>
    <name evidence="7" type="ORF">CBF30_08470</name>
</gene>
<dbReference type="Pfam" id="PF00589">
    <property type="entry name" value="Phage_integrase"/>
    <property type="match status" value="1"/>
</dbReference>
<dbReference type="InterPro" id="IPR004107">
    <property type="entry name" value="Integrase_SAM-like_N"/>
</dbReference>
<proteinExistence type="inferred from homology"/>
<dbReference type="RefSeq" id="WP_126825139.1">
    <property type="nucleotide sequence ID" value="NZ_JBHLWU010000002.1"/>
</dbReference>
<keyword evidence="2" id="KW-0229">DNA integration</keyword>
<evidence type="ECO:0000256" key="4">
    <source>
        <dbReference type="ARBA" id="ARBA00023172"/>
    </source>
</evidence>
<comment type="similarity">
    <text evidence="1">Belongs to the 'phage' integrase family.</text>
</comment>
<organism evidence="7 8">
    <name type="scientific">Vagococcus entomophilus</name>
    <dbReference type="NCBI Taxonomy" id="1160095"/>
    <lineage>
        <taxon>Bacteria</taxon>
        <taxon>Bacillati</taxon>
        <taxon>Bacillota</taxon>
        <taxon>Bacilli</taxon>
        <taxon>Lactobacillales</taxon>
        <taxon>Enterococcaceae</taxon>
        <taxon>Vagococcus</taxon>
    </lineage>
</organism>
<feature type="domain" description="Tyr recombinase" evidence="6">
    <location>
        <begin position="169"/>
        <end position="383"/>
    </location>
</feature>
<evidence type="ECO:0000256" key="1">
    <source>
        <dbReference type="ARBA" id="ARBA00008857"/>
    </source>
</evidence>
<dbReference type="Gene3D" id="1.10.150.130">
    <property type="match status" value="1"/>
</dbReference>
<dbReference type="InterPro" id="IPR050808">
    <property type="entry name" value="Phage_Integrase"/>
</dbReference>
<dbReference type="Gene3D" id="1.10.443.10">
    <property type="entry name" value="Intergrase catalytic core"/>
    <property type="match status" value="1"/>
</dbReference>
<dbReference type="InterPro" id="IPR013762">
    <property type="entry name" value="Integrase-like_cat_sf"/>
</dbReference>
<dbReference type="InterPro" id="IPR011010">
    <property type="entry name" value="DNA_brk_join_enz"/>
</dbReference>
<dbReference type="InterPro" id="IPR010998">
    <property type="entry name" value="Integrase_recombinase_N"/>
</dbReference>
<evidence type="ECO:0000256" key="3">
    <source>
        <dbReference type="ARBA" id="ARBA00023125"/>
    </source>
</evidence>
<keyword evidence="3" id="KW-0238">DNA-binding</keyword>
<dbReference type="PANTHER" id="PTHR30629:SF2">
    <property type="entry name" value="PROPHAGE INTEGRASE INTS-RELATED"/>
    <property type="match status" value="1"/>
</dbReference>
<dbReference type="InterPro" id="IPR028259">
    <property type="entry name" value="AP2-like_int_N"/>
</dbReference>
<reference evidence="7 8" key="1">
    <citation type="submission" date="2017-05" db="EMBL/GenBank/DDBJ databases">
        <title>Vagococcus spp. assemblies.</title>
        <authorList>
            <person name="Gulvik C.A."/>
        </authorList>
    </citation>
    <scope>NUCLEOTIDE SEQUENCE [LARGE SCALE GENOMIC DNA]</scope>
    <source>
        <strain evidence="7 8">DSM 24756</strain>
    </source>
</reference>
<dbReference type="GO" id="GO:0006310">
    <property type="term" value="P:DNA recombination"/>
    <property type="evidence" value="ECO:0007669"/>
    <property type="project" value="UniProtKB-KW"/>
</dbReference>
<keyword evidence="5" id="KW-0175">Coiled coil</keyword>
<dbReference type="PANTHER" id="PTHR30629">
    <property type="entry name" value="PROPHAGE INTEGRASE"/>
    <property type="match status" value="1"/>
</dbReference>
<dbReference type="OrthoDB" id="9803188at2"/>
<dbReference type="AlphaFoldDB" id="A0A430AH55"/>
<dbReference type="InterPro" id="IPR002104">
    <property type="entry name" value="Integrase_catalytic"/>
</dbReference>
<dbReference type="PROSITE" id="PS51898">
    <property type="entry name" value="TYR_RECOMBINASE"/>
    <property type="match status" value="1"/>
</dbReference>
<keyword evidence="8" id="KW-1185">Reference proteome</keyword>
<dbReference type="SUPFAM" id="SSF56349">
    <property type="entry name" value="DNA breaking-rejoining enzymes"/>
    <property type="match status" value="1"/>
</dbReference>
<evidence type="ECO:0000259" key="6">
    <source>
        <dbReference type="PROSITE" id="PS51898"/>
    </source>
</evidence>
<evidence type="ECO:0000313" key="7">
    <source>
        <dbReference type="EMBL" id="RSU07276.1"/>
    </source>
</evidence>
<name>A0A430AH55_9ENTE</name>
<evidence type="ECO:0000256" key="2">
    <source>
        <dbReference type="ARBA" id="ARBA00022908"/>
    </source>
</evidence>
<dbReference type="EMBL" id="NGJZ01000002">
    <property type="protein sequence ID" value="RSU07276.1"/>
    <property type="molecule type" value="Genomic_DNA"/>
</dbReference>
<evidence type="ECO:0000313" key="8">
    <source>
        <dbReference type="Proteomes" id="UP000288669"/>
    </source>
</evidence>
<dbReference type="GO" id="GO:0003677">
    <property type="term" value="F:DNA binding"/>
    <property type="evidence" value="ECO:0007669"/>
    <property type="project" value="UniProtKB-KW"/>
</dbReference>
<comment type="caution">
    <text evidence="7">The sequence shown here is derived from an EMBL/GenBank/DDBJ whole genome shotgun (WGS) entry which is preliminary data.</text>
</comment>
<keyword evidence="4" id="KW-0233">DNA recombination</keyword>
<evidence type="ECO:0000256" key="5">
    <source>
        <dbReference type="SAM" id="Coils"/>
    </source>
</evidence>
<dbReference type="Pfam" id="PF14659">
    <property type="entry name" value="Phage_int_SAM_3"/>
    <property type="match status" value="1"/>
</dbReference>
<protein>
    <submittedName>
        <fullName evidence="7">Site-specific integrase</fullName>
    </submittedName>
</protein>
<dbReference type="GO" id="GO:0015074">
    <property type="term" value="P:DNA integration"/>
    <property type="evidence" value="ECO:0007669"/>
    <property type="project" value="UniProtKB-KW"/>
</dbReference>
<dbReference type="CDD" id="cd01189">
    <property type="entry name" value="INT_ICEBs1_C_like"/>
    <property type="match status" value="1"/>
</dbReference>
<sequence length="391" mass="46109">MAEYKQYSKKNGEKAWLLRAYLGSDPVTGKSIKVNRRGFNTKKEAQQELTRLQNDFDKKGQALTQNITFKELYEMWLEQQRKSVKPSTIAISVRYARNQILPAFGKLKLNKITVAYCQKIVNEWHDKYKQYAFLRKVTAQIMKYGISMEIMDSNPMKKTILPRKKEEETKINFYSKEELQEFMEIVKANNNYKHYAYFRVLAFTGMRKSELLATQWSDIDLFNKTISIGKTIAMDEHGDVVLQSPKTKNSLRSISLDDITIKILSSWRMKQREDYFKLGFNTGSEKQFVFTNINNELYYPQVVNDWLDWIYKKEDQKRLKLDPDSEKIRRITPHGFRHTHCSLLFESGANINQVQERLGHKDIKTTMNIYAHVTEKAKEETGQKFAQYVNF</sequence>
<dbReference type="Proteomes" id="UP000288669">
    <property type="component" value="Unassembled WGS sequence"/>
</dbReference>
<dbReference type="Pfam" id="PF14657">
    <property type="entry name" value="Arm-DNA-bind_4"/>
    <property type="match status" value="1"/>
</dbReference>
<accession>A0A430AH55</accession>
<feature type="coiled-coil region" evidence="5">
    <location>
        <begin position="35"/>
        <end position="62"/>
    </location>
</feature>